<reference evidence="2 3" key="1">
    <citation type="submission" date="2017-12" db="EMBL/GenBank/DDBJ databases">
        <title>Sequencing, de novo assembly and annotation of complete genome of a new Thraustochytrid species, strain FCC1311.</title>
        <authorList>
            <person name="Sedici K."/>
            <person name="Godart F."/>
            <person name="Aiese Cigliano R."/>
            <person name="Sanseverino W."/>
            <person name="Barakat M."/>
            <person name="Ortet P."/>
            <person name="Marechal E."/>
            <person name="Cagnac O."/>
            <person name="Amato A."/>
        </authorList>
    </citation>
    <scope>NUCLEOTIDE SEQUENCE [LARGE SCALE GENOMIC DNA]</scope>
</reference>
<name>A0A2R5FEB7_9STRA</name>
<organism evidence="2 3">
    <name type="scientific">Hondaea fermentalgiana</name>
    <dbReference type="NCBI Taxonomy" id="2315210"/>
    <lineage>
        <taxon>Eukaryota</taxon>
        <taxon>Sar</taxon>
        <taxon>Stramenopiles</taxon>
        <taxon>Bigyra</taxon>
        <taxon>Labyrinthulomycetes</taxon>
        <taxon>Thraustochytrida</taxon>
        <taxon>Thraustochytriidae</taxon>
        <taxon>Hondaea</taxon>
    </lineage>
</organism>
<evidence type="ECO:0000256" key="1">
    <source>
        <dbReference type="SAM" id="SignalP"/>
    </source>
</evidence>
<dbReference type="Proteomes" id="UP000241890">
    <property type="component" value="Unassembled WGS sequence"/>
</dbReference>
<comment type="caution">
    <text evidence="2">The sequence shown here is derived from an EMBL/GenBank/DDBJ whole genome shotgun (WGS) entry which is preliminary data.</text>
</comment>
<dbReference type="EMBL" id="BEYU01001846">
    <property type="protein sequence ID" value="GBG16305.1"/>
    <property type="molecule type" value="Genomic_DNA"/>
</dbReference>
<accession>A0A2R5FEB7</accession>
<feature type="chain" id="PRO_5015348421" evidence="1">
    <location>
        <begin position="28"/>
        <end position="652"/>
    </location>
</feature>
<protein>
    <submittedName>
        <fullName evidence="2">Uncharacterized protein</fullName>
    </submittedName>
</protein>
<gene>
    <name evidence="2" type="ORF">FCC1311_117802</name>
</gene>
<evidence type="ECO:0000313" key="3">
    <source>
        <dbReference type="Proteomes" id="UP000241890"/>
    </source>
</evidence>
<feature type="non-terminal residue" evidence="2">
    <location>
        <position position="652"/>
    </location>
</feature>
<proteinExistence type="predicted"/>
<keyword evidence="3" id="KW-1185">Reference proteome</keyword>
<evidence type="ECO:0000313" key="2">
    <source>
        <dbReference type="EMBL" id="GBG16305.1"/>
    </source>
</evidence>
<dbReference type="InParanoid" id="A0A2R5FEB7"/>
<feature type="signal peptide" evidence="1">
    <location>
        <begin position="1"/>
        <end position="27"/>
    </location>
</feature>
<dbReference type="AlphaFoldDB" id="A0A2R5FEB7"/>
<keyword evidence="1" id="KW-0732">Signal</keyword>
<sequence length="652" mass="73574">MTHSLFISSRSLVMLVMDLGAYEDSDAYFDRTAGRWIRALAVQASRLRLVVVGTKADEVPEDARPDAVMEAIMTRVEALVASLGRSSDMKFAPQRAFVLSNKDTQQFDGVPQLYATLQDLACDPALGIALRVPKSCVALRDSLFSYEVPVTRTLAAMRITVRDLSEVQERLGVSDGEGASLAKDPEKLDLALKLLHDLGHVLWYGENPALSRNIFTDPAWLIEVMRSIYRHDLFKNPETRDKGAIYKLPKPEGRGKNAKLTKLNADRTRLEQDCVLSEFLLGYLPIIHDTACGSLQGARSQTWAQLTPEDRSMYLDLFMELDLMFELPPRTDRNVEEREFMIPLLLRKDFPRVYKRPTLARSLSRHLDRLSRRASLGRSSMSRGPGPDSLVLHWHCEFNTFLPEGLFLRLVARCYRLIHFKTFDESKFEGTISESTSQPAVVYFRLAEARNPNGRGRIEVRAWSLGSHRRSLFDSFSVVLRRIDELLHTLRWSTTQLFLNHDGAFGIRREDLDKKDQDSSARESDDAQLQVRLGRVIAVIAPLASLLMLVDPAEMGADGLWAFKYQARAALRLMLNTTEKTASQMVKEALRYLLGMLRLSGCTSSAAYEFEVADVFGLQDVDAGLATTLDELLKLSRNDLPSPKDARRMVEA</sequence>